<dbReference type="PANTHER" id="PTHR43700">
    <property type="entry name" value="PHOSPHORIBOSYLAMINOIMIDAZOLE-SUCCINOCARBOXAMIDE SYNTHASE"/>
    <property type="match status" value="1"/>
</dbReference>
<keyword evidence="7 11" id="KW-0658">Purine biosynthesis</keyword>
<evidence type="ECO:0000256" key="1">
    <source>
        <dbReference type="ARBA" id="ARBA00004672"/>
    </source>
</evidence>
<gene>
    <name evidence="11" type="primary">purC</name>
    <name evidence="13" type="ORF">FYJ52_00900</name>
</gene>
<keyword evidence="8 11" id="KW-0067">ATP-binding</keyword>
<dbReference type="AlphaFoldDB" id="A0A7X2NE91"/>
<evidence type="ECO:0000313" key="14">
    <source>
        <dbReference type="Proteomes" id="UP000461754"/>
    </source>
</evidence>
<evidence type="ECO:0000256" key="3">
    <source>
        <dbReference type="ARBA" id="ARBA00012217"/>
    </source>
</evidence>
<evidence type="ECO:0000313" key="13">
    <source>
        <dbReference type="EMBL" id="MSS18979.1"/>
    </source>
</evidence>
<proteinExistence type="inferred from homology"/>
<dbReference type="GO" id="GO:0005524">
    <property type="term" value="F:ATP binding"/>
    <property type="evidence" value="ECO:0007669"/>
    <property type="project" value="UniProtKB-KW"/>
</dbReference>
<evidence type="ECO:0000256" key="6">
    <source>
        <dbReference type="ARBA" id="ARBA00022741"/>
    </source>
</evidence>
<dbReference type="InterPro" id="IPR018236">
    <property type="entry name" value="SAICAR_synthetase_CS"/>
</dbReference>
<keyword evidence="5 11" id="KW-0436">Ligase</keyword>
<name>A0A7X2NE91_9FIRM</name>
<dbReference type="FunFam" id="3.30.470.20:FF:000015">
    <property type="entry name" value="Phosphoribosylaminoimidazole-succinocarboxamide synthase"/>
    <property type="match status" value="1"/>
</dbReference>
<comment type="pathway">
    <text evidence="1 11">Purine metabolism; IMP biosynthesis via de novo pathway; 5-amino-1-(5-phospho-D-ribosyl)imidazole-4-carboxamide from 5-amino-1-(5-phospho-D-ribosyl)imidazole-4-carboxylate: step 1/2.</text>
</comment>
<comment type="caution">
    <text evidence="13">The sequence shown here is derived from an EMBL/GenBank/DDBJ whole genome shotgun (WGS) entry which is preliminary data.</text>
</comment>
<organism evidence="13 14">
    <name type="scientific">Pseudoramibacter porci</name>
    <dbReference type="NCBI Taxonomy" id="2606631"/>
    <lineage>
        <taxon>Bacteria</taxon>
        <taxon>Bacillati</taxon>
        <taxon>Bacillota</taxon>
        <taxon>Clostridia</taxon>
        <taxon>Eubacteriales</taxon>
        <taxon>Eubacteriaceae</taxon>
        <taxon>Pseudoramibacter</taxon>
    </lineage>
</organism>
<dbReference type="GO" id="GO:0006189">
    <property type="term" value="P:'de novo' IMP biosynthetic process"/>
    <property type="evidence" value="ECO:0007669"/>
    <property type="project" value="UniProtKB-UniRule"/>
</dbReference>
<comment type="similarity">
    <text evidence="2 11">Belongs to the SAICAR synthetase family.</text>
</comment>
<evidence type="ECO:0000256" key="4">
    <source>
        <dbReference type="ARBA" id="ARBA00016460"/>
    </source>
</evidence>
<dbReference type="PROSITE" id="PS01058">
    <property type="entry name" value="SAICAR_SYNTHETASE_2"/>
    <property type="match status" value="1"/>
</dbReference>
<dbReference type="RefSeq" id="WP_154575385.1">
    <property type="nucleotide sequence ID" value="NZ_VUMO01000001.1"/>
</dbReference>
<dbReference type="HAMAP" id="MF_00137">
    <property type="entry name" value="SAICAR_synth"/>
    <property type="match status" value="1"/>
</dbReference>
<dbReference type="UniPathway" id="UPA00074">
    <property type="reaction ID" value="UER00131"/>
</dbReference>
<evidence type="ECO:0000256" key="5">
    <source>
        <dbReference type="ARBA" id="ARBA00022598"/>
    </source>
</evidence>
<dbReference type="EMBL" id="VUMO01000001">
    <property type="protein sequence ID" value="MSS18979.1"/>
    <property type="molecule type" value="Genomic_DNA"/>
</dbReference>
<dbReference type="CDD" id="cd01414">
    <property type="entry name" value="SAICAR_synt_Sc"/>
    <property type="match status" value="1"/>
</dbReference>
<keyword evidence="6 11" id="KW-0547">Nucleotide-binding</keyword>
<dbReference type="SUPFAM" id="SSF56104">
    <property type="entry name" value="SAICAR synthase-like"/>
    <property type="match status" value="1"/>
</dbReference>
<dbReference type="GO" id="GO:0005737">
    <property type="term" value="C:cytoplasm"/>
    <property type="evidence" value="ECO:0007669"/>
    <property type="project" value="TreeGrafter"/>
</dbReference>
<accession>A0A7X2NE91</accession>
<sequence length="290" mass="32828">MKTYQPVKEGKVREIYDIGDALVMVATDRISAFDVILKNQIVKKGTVLTQMSKFWFDYTEDIIPNHMISVDTADMPEFFQNEKYGGNSMLCKKLTMLPIECIVRGYITGSGWKSYQENGTVCGIKLPDGLIECDKLPEPIYTPSTKADLGDHDENISFEQSIDVLEKHFPGHGEAYAKALRDNTIALYKKCADYALSKGIIIADTKFEFGLDENGTLVIGDEMLTPDSSRFWPLEGYKPGQGQPSFDKQFVRDWLKANPDSDYNLPQDVIDKTIDKYKEAYHLLTDKTID</sequence>
<dbReference type="GO" id="GO:0004639">
    <property type="term" value="F:phosphoribosylaminoimidazolesuccinocarboxamide synthase activity"/>
    <property type="evidence" value="ECO:0007669"/>
    <property type="project" value="UniProtKB-UniRule"/>
</dbReference>
<dbReference type="InterPro" id="IPR001636">
    <property type="entry name" value="SAICAR_synth"/>
</dbReference>
<dbReference type="PROSITE" id="PS01057">
    <property type="entry name" value="SAICAR_SYNTHETASE_1"/>
    <property type="match status" value="1"/>
</dbReference>
<evidence type="ECO:0000256" key="9">
    <source>
        <dbReference type="ARBA" id="ARBA00030409"/>
    </source>
</evidence>
<reference evidence="13 14" key="1">
    <citation type="submission" date="2019-08" db="EMBL/GenBank/DDBJ databases">
        <title>In-depth cultivation of the pig gut microbiome towards novel bacterial diversity and tailored functional studies.</title>
        <authorList>
            <person name="Wylensek D."/>
            <person name="Hitch T.C.A."/>
            <person name="Clavel T."/>
        </authorList>
    </citation>
    <scope>NUCLEOTIDE SEQUENCE [LARGE SCALE GENOMIC DNA]</scope>
    <source>
        <strain evidence="13 14">RF-744-FAT-4</strain>
    </source>
</reference>
<comment type="catalytic activity">
    <reaction evidence="10 11">
        <text>5-amino-1-(5-phospho-D-ribosyl)imidazole-4-carboxylate + L-aspartate + ATP = (2S)-2-[5-amino-1-(5-phospho-beta-D-ribosyl)imidazole-4-carboxamido]succinate + ADP + phosphate + 2 H(+)</text>
        <dbReference type="Rhea" id="RHEA:22628"/>
        <dbReference type="ChEBI" id="CHEBI:15378"/>
        <dbReference type="ChEBI" id="CHEBI:29991"/>
        <dbReference type="ChEBI" id="CHEBI:30616"/>
        <dbReference type="ChEBI" id="CHEBI:43474"/>
        <dbReference type="ChEBI" id="CHEBI:58443"/>
        <dbReference type="ChEBI" id="CHEBI:77657"/>
        <dbReference type="ChEBI" id="CHEBI:456216"/>
        <dbReference type="EC" id="6.3.2.6"/>
    </reaction>
</comment>
<keyword evidence="14" id="KW-1185">Reference proteome</keyword>
<evidence type="ECO:0000256" key="7">
    <source>
        <dbReference type="ARBA" id="ARBA00022755"/>
    </source>
</evidence>
<evidence type="ECO:0000256" key="10">
    <source>
        <dbReference type="ARBA" id="ARBA00048475"/>
    </source>
</evidence>
<dbReference type="InterPro" id="IPR028923">
    <property type="entry name" value="SAICAR_synt/ADE2_N"/>
</dbReference>
<evidence type="ECO:0000256" key="8">
    <source>
        <dbReference type="ARBA" id="ARBA00022840"/>
    </source>
</evidence>
<dbReference type="Pfam" id="PF01259">
    <property type="entry name" value="SAICAR_synt"/>
    <property type="match status" value="1"/>
</dbReference>
<evidence type="ECO:0000256" key="11">
    <source>
        <dbReference type="HAMAP-Rule" id="MF_00137"/>
    </source>
</evidence>
<dbReference type="Gene3D" id="3.30.200.20">
    <property type="entry name" value="Phosphorylase Kinase, domain 1"/>
    <property type="match status" value="1"/>
</dbReference>
<feature type="domain" description="SAICAR synthetase/ADE2 N-terminal" evidence="12">
    <location>
        <begin position="7"/>
        <end position="258"/>
    </location>
</feature>
<dbReference type="PANTHER" id="PTHR43700:SF1">
    <property type="entry name" value="PHOSPHORIBOSYLAMINOIMIDAZOLE-SUCCINOCARBOXAMIDE SYNTHASE"/>
    <property type="match status" value="1"/>
</dbReference>
<evidence type="ECO:0000259" key="12">
    <source>
        <dbReference type="Pfam" id="PF01259"/>
    </source>
</evidence>
<dbReference type="EC" id="6.3.2.6" evidence="3 11"/>
<dbReference type="Gene3D" id="3.30.470.20">
    <property type="entry name" value="ATP-grasp fold, B domain"/>
    <property type="match status" value="1"/>
</dbReference>
<evidence type="ECO:0000256" key="2">
    <source>
        <dbReference type="ARBA" id="ARBA00010190"/>
    </source>
</evidence>
<protein>
    <recommendedName>
        <fullName evidence="4 11">Phosphoribosylaminoimidazole-succinocarboxamide synthase</fullName>
        <ecNumber evidence="3 11">6.3.2.6</ecNumber>
    </recommendedName>
    <alternativeName>
        <fullName evidence="9 11">SAICAR synthetase</fullName>
    </alternativeName>
</protein>
<dbReference type="NCBIfam" id="NF010568">
    <property type="entry name" value="PRK13961.1"/>
    <property type="match status" value="1"/>
</dbReference>
<dbReference type="NCBIfam" id="TIGR00081">
    <property type="entry name" value="purC"/>
    <property type="match status" value="1"/>
</dbReference>
<dbReference type="Proteomes" id="UP000461754">
    <property type="component" value="Unassembled WGS sequence"/>
</dbReference>